<evidence type="ECO:0000256" key="15">
    <source>
        <dbReference type="SAM" id="MobiDB-lite"/>
    </source>
</evidence>
<keyword evidence="18" id="KW-1185">Reference proteome</keyword>
<evidence type="ECO:0000256" key="12">
    <source>
        <dbReference type="ARBA" id="ARBA00074727"/>
    </source>
</evidence>
<feature type="region of interest" description="Disordered" evidence="15">
    <location>
        <begin position="837"/>
        <end position="929"/>
    </location>
</feature>
<proteinExistence type="inferred from homology"/>
<dbReference type="PROSITE" id="PS50294">
    <property type="entry name" value="WD_REPEATS_REGION"/>
    <property type="match status" value="1"/>
</dbReference>
<dbReference type="FunFam" id="2.130.10.10:FF:000401">
    <property type="entry name" value="Cilia- and flagella-associated protein 44"/>
    <property type="match status" value="1"/>
</dbReference>
<dbReference type="SMR" id="A2DTF9"/>
<keyword evidence="4" id="KW-0677">Repeat</keyword>
<evidence type="ECO:0000256" key="13">
    <source>
        <dbReference type="PROSITE-ProRule" id="PRU00221"/>
    </source>
</evidence>
<keyword evidence="8" id="KW-0206">Cytoskeleton</keyword>
<evidence type="ECO:0000256" key="3">
    <source>
        <dbReference type="ARBA" id="ARBA00022574"/>
    </source>
</evidence>
<feature type="compositionally biased region" description="Basic residues" evidence="15">
    <location>
        <begin position="1081"/>
        <end position="1095"/>
    </location>
</feature>
<comment type="subcellular location">
    <subcellularLocation>
        <location evidence="1">Cytoplasm</location>
        <location evidence="1">Cytoskeleton</location>
        <location evidence="1">Flagellum axoneme</location>
    </subcellularLocation>
</comment>
<dbReference type="EMBL" id="DS113244">
    <property type="protein sequence ID" value="EAY16268.1"/>
    <property type="molecule type" value="Genomic_DNA"/>
</dbReference>
<evidence type="ECO:0000256" key="10">
    <source>
        <dbReference type="ARBA" id="ARBA00055223"/>
    </source>
</evidence>
<evidence type="ECO:0000256" key="7">
    <source>
        <dbReference type="ARBA" id="ARBA00023069"/>
    </source>
</evidence>
<dbReference type="Gene3D" id="2.130.10.10">
    <property type="entry name" value="YVTN repeat-like/Quinoprotein amine dehydrogenase"/>
    <property type="match status" value="2"/>
</dbReference>
<feature type="coiled-coil region" evidence="14">
    <location>
        <begin position="1301"/>
        <end position="1363"/>
    </location>
</feature>
<reference evidence="17" key="1">
    <citation type="submission" date="2006-10" db="EMBL/GenBank/DDBJ databases">
        <authorList>
            <person name="Amadeo P."/>
            <person name="Zhao Q."/>
            <person name="Wortman J."/>
            <person name="Fraser-Liggett C."/>
            <person name="Carlton J."/>
        </authorList>
    </citation>
    <scope>NUCLEOTIDE SEQUENCE</scope>
    <source>
        <strain evidence="17">G3</strain>
    </source>
</reference>
<dbReference type="PROSITE" id="PS50082">
    <property type="entry name" value="WD_REPEATS_2"/>
    <property type="match status" value="2"/>
</dbReference>
<dbReference type="InterPro" id="IPR019775">
    <property type="entry name" value="WD40_repeat_CS"/>
</dbReference>
<evidence type="ECO:0000259" key="16">
    <source>
        <dbReference type="Pfam" id="PF23409"/>
    </source>
</evidence>
<dbReference type="PANTHER" id="PTHR14885:SF3">
    <property type="entry name" value="CILIA- AND FLAGELLA-ASSOCIATED PROTEIN 44"/>
    <property type="match status" value="1"/>
</dbReference>
<keyword evidence="3 13" id="KW-0853">WD repeat</keyword>
<name>A2DTF9_TRIV3</name>
<dbReference type="KEGG" id="tva:4774276"/>
<organism evidence="17 18">
    <name type="scientific">Trichomonas vaginalis (strain ATCC PRA-98 / G3)</name>
    <dbReference type="NCBI Taxonomy" id="412133"/>
    <lineage>
        <taxon>Eukaryota</taxon>
        <taxon>Metamonada</taxon>
        <taxon>Parabasalia</taxon>
        <taxon>Trichomonadida</taxon>
        <taxon>Trichomonadidae</taxon>
        <taxon>Trichomonas</taxon>
    </lineage>
</organism>
<dbReference type="eggNOG" id="KOG2106">
    <property type="taxonomic scope" value="Eukaryota"/>
</dbReference>
<dbReference type="GO" id="GO:0060271">
    <property type="term" value="P:cilium assembly"/>
    <property type="evidence" value="ECO:0000318"/>
    <property type="project" value="GO_Central"/>
</dbReference>
<keyword evidence="7" id="KW-0969">Cilium</keyword>
<dbReference type="InParanoid" id="A2DTF9"/>
<feature type="domain" description="EML-like first beta-propeller" evidence="16">
    <location>
        <begin position="111"/>
        <end position="336"/>
    </location>
</feature>
<reference evidence="17" key="2">
    <citation type="journal article" date="2007" name="Science">
        <title>Draft genome sequence of the sexually transmitted pathogen Trichomonas vaginalis.</title>
        <authorList>
            <person name="Carlton J.M."/>
            <person name="Hirt R.P."/>
            <person name="Silva J.C."/>
            <person name="Delcher A.L."/>
            <person name="Schatz M."/>
            <person name="Zhao Q."/>
            <person name="Wortman J.R."/>
            <person name="Bidwell S.L."/>
            <person name="Alsmark U.C.M."/>
            <person name="Besteiro S."/>
            <person name="Sicheritz-Ponten T."/>
            <person name="Noel C.J."/>
            <person name="Dacks J.B."/>
            <person name="Foster P.G."/>
            <person name="Simillion C."/>
            <person name="Van de Peer Y."/>
            <person name="Miranda-Saavedra D."/>
            <person name="Barton G.J."/>
            <person name="Westrop G.D."/>
            <person name="Mueller S."/>
            <person name="Dessi D."/>
            <person name="Fiori P.L."/>
            <person name="Ren Q."/>
            <person name="Paulsen I."/>
            <person name="Zhang H."/>
            <person name="Bastida-Corcuera F.D."/>
            <person name="Simoes-Barbosa A."/>
            <person name="Brown M.T."/>
            <person name="Hayes R.D."/>
            <person name="Mukherjee M."/>
            <person name="Okumura C.Y."/>
            <person name="Schneider R."/>
            <person name="Smith A.J."/>
            <person name="Vanacova S."/>
            <person name="Villalvazo M."/>
            <person name="Haas B.J."/>
            <person name="Pertea M."/>
            <person name="Feldblyum T.V."/>
            <person name="Utterback T.R."/>
            <person name="Shu C.L."/>
            <person name="Osoegawa K."/>
            <person name="de Jong P.J."/>
            <person name="Hrdy I."/>
            <person name="Horvathova L."/>
            <person name="Zubacova Z."/>
            <person name="Dolezal P."/>
            <person name="Malik S.B."/>
            <person name="Logsdon J.M. Jr."/>
            <person name="Henze K."/>
            <person name="Gupta A."/>
            <person name="Wang C.C."/>
            <person name="Dunne R.L."/>
            <person name="Upcroft J.A."/>
            <person name="Upcroft P."/>
            <person name="White O."/>
            <person name="Salzberg S.L."/>
            <person name="Tang P."/>
            <person name="Chiu C.-H."/>
            <person name="Lee Y.-S."/>
            <person name="Embley T.M."/>
            <person name="Coombs G.H."/>
            <person name="Mottram J.C."/>
            <person name="Tachezy J."/>
            <person name="Fraser-Liggett C.M."/>
            <person name="Johnson P.J."/>
        </authorList>
    </citation>
    <scope>NUCLEOTIDE SEQUENCE [LARGE SCALE GENOMIC DNA]</scope>
    <source>
        <strain evidence="17">G3</strain>
    </source>
</reference>
<sequence>MTFYMSFFPHFLYVLESKTNLHTSMTEEEGVEQEQVENPKAYLTPDYFYDDQKLFDESPAKTEFDTNFNLYNIFSFDLSRRYNAIPINETTVVITVGNFAMIYDLATGEEQKIYGHNKGVNCCAVHPNKEYIAFGEAGKDPMLLIYQYPSMKLFRVLKGGTEQAYTCMNFSPDGTMLAAVGTFPDYMLTVWDWERETLILRAKAFSQDVYRVVFSENLKGRLCTSGVGHIRLWEMAKTFTGLKLQGEIGKFGNIEISDTSGFAMFPDGKVLSGSESGSLLLWEDAFIKCEFVRTGGKRCHKDMIELVYHQGQNVITAGRDGAIRVWDFQTIDTAETEDTSVAIDLTQKAKLHISNNSSIKCMYPVGTEWLVVDEKQGIWRADIEGRKAELLQKSHSGAIRALSFSPSGALFITGGDDGFVRLWDITEKKMLSELHFEAAVTKILWINENENDVVFAGFADGCLRIILATANGLTLKQPLKPHTGAIRDIQQSPTSKLVATTGDDGALFFMRFDNLTLEPLGFVYVNGKKPKTKEEITQEAISGKKIEDDKEYARGLRIRWGNMISVECSDGKIATIASPTTFPEDSTESYFIDLPVETIDKGAADENITASFTVDEMTEIKGTKEGQIIFGNLTKNIHSAPVTSIALSPDKVWLATASETGELFLFKESQVQGRNLPKQELKAVEVAPVEDIQGTGYSIEEEKQKSELDRRIKAAEQQKSLIRKEIETLRQKFAALVTQNSKAPKYMQLDDAAFKIDPFLFDLMEEQAVNLEKEASRNTMFAAEKSRVHFRKVKSRLVGDMTEESFTVTSTDGKKEVSSFRITELDPVVLEVIQQSTPNEQPSDEEGETQETEAVAQADTESTISESSNKEQEVQQQKPTKANKFGRQPPLKKVVHTPDEHTRKREKRDRRRKKIMEQKPPANYSDPQDLKEIEIAKRTIGDYKLKDDPSYIAPENERVNATKKRRQLMMLLKAIQDLKLGFNQKLKDLAELKKSLQKSVDETNRQLLEIRGTIGYDPLNPELIRIHENRFEPLVLDEKVNITIPTPEAISFAEQVAAAARRRNEAQAGKQKQAAQPAHRQNAKRKQQAPAKKKKSQDEAPKFTEIEQIEMNELSAELAFKRKMLISNISKAIAKFNAKVDEIAVEKVHAQTEVVLAELRFILMLREFKLLSKLELKDAELNGKLRAKASEMKAISNEVAAHNKQIAQKTHEIEENEKEVKGFLKQFHEIVNPTHKFHDPLLRIFNFNMRKNQDKANADEEEVDLTQLDVDAIKKMFEKQNAEKEEDICPQGCDPALFEQVLDLREKRMDFQDKISEAQNAKEKIQRQIDTIQFKTKNLQTVYQQIKQEFEEFQHEKQRHLNELNFSLSIQFHQIKNLIAKEIPQGEARPPLIVKSMPTDLSDSLIFTESGLKQLADQEVKLRTDRESAHKLFEADVSSFKADKDTLDSSMKQLEERQEKLAGIQRLKFGEPVDLVELEQMKVNKDADAVRAQTKEIETEQNAEMEEINKQIKDMTAQLTQEIQRNTAVLGSLVQLTEQRRDIEAVLQNSRKTATADDLSQDLELTDPNELLQEVEKNNDIIEQLEEEIGLLKRR</sequence>
<dbReference type="InterPro" id="IPR001680">
    <property type="entry name" value="WD40_rpt"/>
</dbReference>
<feature type="compositionally biased region" description="Basic residues" evidence="15">
    <location>
        <begin position="904"/>
        <end position="914"/>
    </location>
</feature>
<keyword evidence="9" id="KW-0966">Cell projection</keyword>
<dbReference type="InterPro" id="IPR055439">
    <property type="entry name" value="Beta-prop_EML_1st"/>
</dbReference>
<accession>A2DTF9</accession>
<feature type="coiled-coil region" evidence="14">
    <location>
        <begin position="1192"/>
        <end position="1226"/>
    </location>
</feature>
<keyword evidence="2" id="KW-0963">Cytoplasm</keyword>
<keyword evidence="5" id="KW-0282">Flagellum</keyword>
<dbReference type="Gene3D" id="1.10.287.2610">
    <property type="match status" value="1"/>
</dbReference>
<evidence type="ECO:0000313" key="17">
    <source>
        <dbReference type="EMBL" id="EAY16268.1"/>
    </source>
</evidence>
<evidence type="ECO:0000256" key="1">
    <source>
        <dbReference type="ARBA" id="ARBA00004611"/>
    </source>
</evidence>
<feature type="compositionally biased region" description="Low complexity" evidence="15">
    <location>
        <begin position="1066"/>
        <end position="1076"/>
    </location>
</feature>
<dbReference type="SUPFAM" id="SSF50978">
    <property type="entry name" value="WD40 repeat-like"/>
    <property type="match status" value="1"/>
</dbReference>
<dbReference type="SMART" id="SM00320">
    <property type="entry name" value="WD40"/>
    <property type="match status" value="9"/>
</dbReference>
<dbReference type="OrthoDB" id="1935234at2759"/>
<dbReference type="OMA" id="FIMDRVH"/>
<dbReference type="RefSeq" id="XP_001328491.1">
    <property type="nucleotide sequence ID" value="XM_001328456.1"/>
</dbReference>
<evidence type="ECO:0000256" key="11">
    <source>
        <dbReference type="ARBA" id="ARBA00060934"/>
    </source>
</evidence>
<dbReference type="InterPro" id="IPR036322">
    <property type="entry name" value="WD40_repeat_dom_sf"/>
</dbReference>
<dbReference type="GO" id="GO:0005930">
    <property type="term" value="C:axoneme"/>
    <property type="evidence" value="ECO:0000318"/>
    <property type="project" value="GO_Central"/>
</dbReference>
<comment type="function">
    <text evidence="10">Flagellar protein involved in sperm flagellum axoneme organization and function.</text>
</comment>
<dbReference type="STRING" id="5722.A2DTF9"/>
<evidence type="ECO:0000256" key="9">
    <source>
        <dbReference type="ARBA" id="ARBA00023273"/>
    </source>
</evidence>
<feature type="coiled-coil region" evidence="14">
    <location>
        <begin position="698"/>
        <end position="732"/>
    </location>
</feature>
<evidence type="ECO:0000256" key="2">
    <source>
        <dbReference type="ARBA" id="ARBA00022490"/>
    </source>
</evidence>
<evidence type="ECO:0000256" key="6">
    <source>
        <dbReference type="ARBA" id="ARBA00023054"/>
    </source>
</evidence>
<dbReference type="GO" id="GO:0060285">
    <property type="term" value="P:cilium-dependent cell motility"/>
    <property type="evidence" value="ECO:0007669"/>
    <property type="project" value="UniProtKB-ARBA"/>
</dbReference>
<keyword evidence="6 14" id="KW-0175">Coiled coil</keyword>
<dbReference type="Pfam" id="PF00400">
    <property type="entry name" value="WD40"/>
    <property type="match status" value="3"/>
</dbReference>
<feature type="compositionally biased region" description="Acidic residues" evidence="15">
    <location>
        <begin position="842"/>
        <end position="851"/>
    </location>
</feature>
<evidence type="ECO:0000313" key="18">
    <source>
        <dbReference type="Proteomes" id="UP000001542"/>
    </source>
</evidence>
<gene>
    <name evidence="17" type="ORF">TVAG_423210</name>
</gene>
<evidence type="ECO:0000256" key="5">
    <source>
        <dbReference type="ARBA" id="ARBA00022846"/>
    </source>
</evidence>
<evidence type="ECO:0000256" key="14">
    <source>
        <dbReference type="SAM" id="Coils"/>
    </source>
</evidence>
<dbReference type="Pfam" id="PF23409">
    <property type="entry name" value="Beta-prop_EML"/>
    <property type="match status" value="1"/>
</dbReference>
<dbReference type="VEuPathDB" id="TrichDB:TVAG_423210"/>
<dbReference type="VEuPathDB" id="TrichDB:TVAGG3_0593410"/>
<evidence type="ECO:0000256" key="4">
    <source>
        <dbReference type="ARBA" id="ARBA00022737"/>
    </source>
</evidence>
<dbReference type="PANTHER" id="PTHR14885">
    <property type="entry name" value="CILIA- AND FLAGELLA-ASSOCIATED PROTEIN 43-RELATED"/>
    <property type="match status" value="1"/>
</dbReference>
<feature type="repeat" description="WD" evidence="13">
    <location>
        <begin position="392"/>
        <end position="433"/>
    </location>
</feature>
<dbReference type="PROSITE" id="PS00678">
    <property type="entry name" value="WD_REPEATS_1"/>
    <property type="match status" value="1"/>
</dbReference>
<dbReference type="InterPro" id="IPR015943">
    <property type="entry name" value="WD40/YVTN_repeat-like_dom_sf"/>
</dbReference>
<evidence type="ECO:0000256" key="8">
    <source>
        <dbReference type="ARBA" id="ARBA00023212"/>
    </source>
</evidence>
<feature type="region of interest" description="Disordered" evidence="15">
    <location>
        <begin position="1061"/>
        <end position="1104"/>
    </location>
</feature>
<dbReference type="Proteomes" id="UP000001542">
    <property type="component" value="Unassembled WGS sequence"/>
</dbReference>
<feature type="coiled-coil region" evidence="14">
    <location>
        <begin position="1498"/>
        <end position="1595"/>
    </location>
</feature>
<comment type="similarity">
    <text evidence="11">Belongs to the CFAP44 family.</text>
</comment>
<protein>
    <recommendedName>
        <fullName evidence="12">Cilia- and flagella-associated protein 44</fullName>
    </recommendedName>
</protein>
<feature type="repeat" description="WD" evidence="13">
    <location>
        <begin position="311"/>
        <end position="336"/>
    </location>
</feature>